<feature type="transmembrane region" description="Helical" evidence="2">
    <location>
        <begin position="114"/>
        <end position="137"/>
    </location>
</feature>
<protein>
    <submittedName>
        <fullName evidence="3">Uncharacterized protein</fullName>
    </submittedName>
</protein>
<dbReference type="Proteomes" id="UP000046122">
    <property type="component" value="Unassembled WGS sequence"/>
</dbReference>
<keyword evidence="2" id="KW-0472">Membrane</keyword>
<evidence type="ECO:0000256" key="1">
    <source>
        <dbReference type="SAM" id="MobiDB-lite"/>
    </source>
</evidence>
<dbReference type="AlphaFoldDB" id="A0A090G7F1"/>
<dbReference type="EMBL" id="CCNE01000023">
    <property type="protein sequence ID" value="CDX58721.1"/>
    <property type="molecule type" value="Genomic_DNA"/>
</dbReference>
<proteinExistence type="predicted"/>
<sequence>MRSGHCNHTAGRLTLDAPTISPRQSPPTTGGNLRLLLPLRSIIFSLRSSDGKRDVGYWITAALLFLFVVWWDGGLGDVLLPVASILLSATLLTPLVAIAAFFLVDSPSISRVALYAPIFALGIATIWGFGNLFNTYFEARALRKWKKEQPRSSAPSKEPDSSTS</sequence>
<keyword evidence="2" id="KW-1133">Transmembrane helix</keyword>
<evidence type="ECO:0000313" key="4">
    <source>
        <dbReference type="Proteomes" id="UP000046122"/>
    </source>
</evidence>
<gene>
    <name evidence="3" type="ORF">MPL3365_30274</name>
</gene>
<keyword evidence="2" id="KW-0812">Transmembrane</keyword>
<feature type="region of interest" description="Disordered" evidence="1">
    <location>
        <begin position="1"/>
        <end position="32"/>
    </location>
</feature>
<evidence type="ECO:0000313" key="3">
    <source>
        <dbReference type="EMBL" id="CDX58721.1"/>
    </source>
</evidence>
<organism evidence="3 4">
    <name type="scientific">Mesorhizobium plurifarium</name>
    <dbReference type="NCBI Taxonomy" id="69974"/>
    <lineage>
        <taxon>Bacteria</taxon>
        <taxon>Pseudomonadati</taxon>
        <taxon>Pseudomonadota</taxon>
        <taxon>Alphaproteobacteria</taxon>
        <taxon>Hyphomicrobiales</taxon>
        <taxon>Phyllobacteriaceae</taxon>
        <taxon>Mesorhizobium</taxon>
    </lineage>
</organism>
<accession>A0A090G7F1</accession>
<evidence type="ECO:0000256" key="2">
    <source>
        <dbReference type="SAM" id="Phobius"/>
    </source>
</evidence>
<reference evidence="3 4" key="1">
    <citation type="submission" date="2014-08" db="EMBL/GenBank/DDBJ databases">
        <authorList>
            <person name="Moulin Lionel"/>
        </authorList>
    </citation>
    <scope>NUCLEOTIDE SEQUENCE [LARGE SCALE GENOMIC DNA]</scope>
</reference>
<name>A0A090G7F1_MESPL</name>
<feature type="compositionally biased region" description="Polar residues" evidence="1">
    <location>
        <begin position="21"/>
        <end position="31"/>
    </location>
</feature>
<feature type="transmembrane region" description="Helical" evidence="2">
    <location>
        <begin position="78"/>
        <end position="102"/>
    </location>
</feature>
<feature type="transmembrane region" description="Helical" evidence="2">
    <location>
        <begin position="55"/>
        <end position="71"/>
    </location>
</feature>